<dbReference type="EMBL" id="MSDW01000001">
    <property type="protein sequence ID" value="OKY78975.1"/>
    <property type="molecule type" value="Genomic_DNA"/>
</dbReference>
<comment type="pathway">
    <text evidence="1 11">Amino-acid biosynthesis; L-valine biosynthesis; L-valine from pyruvate: step 2/4.</text>
</comment>
<sequence>MIKITKMYYEEDADLSYLNEKIAVIGYGSQGHAHALNLDDTGLDVVVGARKNGKSWKKAKNDELEVKKIQDAVEEAKYISMLIPDEVQPMVYENKIEPYLDKGDTLFFAHGFNVHYNQIKPPEEVNVVMVAPKGPGHLVRRVFKEDTGTPGLIAVNQNATGDAKEITLAYAKGIGCTKAGVIETSFKEETETDLFGEQVDLCGGVTEMIKTTFETLVEEGYQPEVAYFESLHELKLIVDLIHEKGLKGMWNSVSNTAEYGGLTRGENIINDKSKQNMKKILDDIQKGKFAREWISENQTGLPSMKRLREMEENHEIEEVGKELREMMPWLDGE</sequence>
<dbReference type="NCBIfam" id="NF009940">
    <property type="entry name" value="PRK13403.1"/>
    <property type="match status" value="1"/>
</dbReference>
<evidence type="ECO:0000259" key="14">
    <source>
        <dbReference type="PROSITE" id="PS51851"/>
    </source>
</evidence>
<keyword evidence="11" id="KW-0521">NADP</keyword>
<feature type="binding site" evidence="11 12">
    <location>
        <position position="197"/>
    </location>
    <ligand>
        <name>Mg(2+)</name>
        <dbReference type="ChEBI" id="CHEBI:18420"/>
        <label>1</label>
    </ligand>
</feature>
<dbReference type="PIRSF" id="PIRSF000116">
    <property type="entry name" value="IlvC_gammaproteo"/>
    <property type="match status" value="1"/>
</dbReference>
<dbReference type="InterPro" id="IPR000506">
    <property type="entry name" value="KARI_C"/>
</dbReference>
<dbReference type="SUPFAM" id="SSF51735">
    <property type="entry name" value="NAD(P)-binding Rossmann-fold domains"/>
    <property type="match status" value="1"/>
</dbReference>
<dbReference type="InParanoid" id="A0A1Q6DX82"/>
<feature type="binding site" evidence="11 12">
    <location>
        <position position="233"/>
    </location>
    <ligand>
        <name>Mg(2+)</name>
        <dbReference type="ChEBI" id="CHEBI:18420"/>
        <label>2</label>
    </ligand>
</feature>
<evidence type="ECO:0000256" key="10">
    <source>
        <dbReference type="ARBA" id="ARBA00052344"/>
    </source>
</evidence>
<dbReference type="GO" id="GO:0000287">
    <property type="term" value="F:magnesium ion binding"/>
    <property type="evidence" value="ECO:0007669"/>
    <property type="project" value="UniProtKB-UniRule"/>
</dbReference>
<dbReference type="GO" id="GO:0009097">
    <property type="term" value="P:isoleucine biosynthetic process"/>
    <property type="evidence" value="ECO:0007669"/>
    <property type="project" value="UniProtKB-UniRule"/>
</dbReference>
<evidence type="ECO:0000256" key="6">
    <source>
        <dbReference type="ARBA" id="ARBA00022842"/>
    </source>
</evidence>
<dbReference type="GO" id="GO:0016853">
    <property type="term" value="F:isomerase activity"/>
    <property type="evidence" value="ECO:0007669"/>
    <property type="project" value="UniProtKB-KW"/>
</dbReference>
<evidence type="ECO:0000256" key="2">
    <source>
        <dbReference type="ARBA" id="ARBA00004885"/>
    </source>
</evidence>
<dbReference type="PROSITE" id="PS51850">
    <property type="entry name" value="KARI_N"/>
    <property type="match status" value="1"/>
</dbReference>
<keyword evidence="4 11" id="KW-0028">Amino-acid biosynthesis</keyword>
<keyword evidence="16" id="KW-1185">Reference proteome</keyword>
<reference evidence="15" key="1">
    <citation type="submission" date="2016-12" db="EMBL/GenBank/DDBJ databases">
        <title>Discovery of methanogenic haloarchaea.</title>
        <authorList>
            <person name="Sorokin D.Y."/>
            <person name="Makarova K.S."/>
            <person name="Abbas B."/>
            <person name="Ferrer M."/>
            <person name="Golyshin P.N."/>
        </authorList>
    </citation>
    <scope>NUCLEOTIDE SEQUENCE [LARGE SCALE GENOMIC DNA]</scope>
    <source>
        <strain evidence="15">HMET1</strain>
    </source>
</reference>
<dbReference type="PANTHER" id="PTHR21371:SF1">
    <property type="entry name" value="KETOL-ACID REDUCTOISOMERASE, MITOCHONDRIAL"/>
    <property type="match status" value="1"/>
</dbReference>
<feature type="binding site" evidence="11 12">
    <location>
        <position position="229"/>
    </location>
    <ligand>
        <name>Mg(2+)</name>
        <dbReference type="ChEBI" id="CHEBI:18420"/>
        <label>2</label>
    </ligand>
</feature>
<evidence type="ECO:0000313" key="16">
    <source>
        <dbReference type="Proteomes" id="UP000185744"/>
    </source>
</evidence>
<dbReference type="SUPFAM" id="SSF48179">
    <property type="entry name" value="6-phosphogluconate dehydrogenase C-terminal domain-like"/>
    <property type="match status" value="1"/>
</dbReference>
<evidence type="ECO:0000256" key="7">
    <source>
        <dbReference type="ARBA" id="ARBA00023002"/>
    </source>
</evidence>
<evidence type="ECO:0000256" key="5">
    <source>
        <dbReference type="ARBA" id="ARBA00022723"/>
    </source>
</evidence>
<comment type="function">
    <text evidence="11">Involved in the biosynthesis of branched-chain amino acids (BCAA). Catalyzes an alkyl-migration followed by a ketol-acid reduction of (S)-2-acetolactate (S2AL) to yield (R)-2,3-dihydroxy-isovalerate. In the isomerase reaction, S2AL is rearranged via a Mg-dependent methyl migration to produce 3-hydroxy-3-methyl-2-ketobutyrate (HMKB). In the reductase reaction, this 2-ketoacid undergoes a metal-dependent reduction by NADPH to yield (R)-2,3-dihydroxy-isovalerate.</text>
</comment>
<dbReference type="PROSITE" id="PS51851">
    <property type="entry name" value="KARI_C"/>
    <property type="match status" value="1"/>
</dbReference>
<dbReference type="HAMAP" id="MF_00435">
    <property type="entry name" value="IlvC"/>
    <property type="match status" value="1"/>
</dbReference>
<dbReference type="NCBIfam" id="TIGR00465">
    <property type="entry name" value="ilvC"/>
    <property type="match status" value="1"/>
</dbReference>
<dbReference type="GO" id="GO:0050661">
    <property type="term" value="F:NADP binding"/>
    <property type="evidence" value="ECO:0007669"/>
    <property type="project" value="InterPro"/>
</dbReference>
<dbReference type="InterPro" id="IPR008927">
    <property type="entry name" value="6-PGluconate_DH-like_C_sf"/>
</dbReference>
<dbReference type="UniPathway" id="UPA00049">
    <property type="reaction ID" value="UER00060"/>
</dbReference>
<evidence type="ECO:0000313" key="15">
    <source>
        <dbReference type="EMBL" id="OKY78975.1"/>
    </source>
</evidence>
<comment type="similarity">
    <text evidence="3 11 12">Belongs to the ketol-acid reductoisomerase family.</text>
</comment>
<feature type="domain" description="KARI N-terminal Rossmann" evidence="13">
    <location>
        <begin position="2"/>
        <end position="184"/>
    </location>
</feature>
<feature type="binding site" evidence="11 12">
    <location>
        <position position="193"/>
    </location>
    <ligand>
        <name>Mg(2+)</name>
        <dbReference type="ChEBI" id="CHEBI:18420"/>
        <label>1</label>
    </ligand>
</feature>
<name>A0A1Q6DX82_METT1</name>
<dbReference type="InterPro" id="IPR013116">
    <property type="entry name" value="KARI_N"/>
</dbReference>
<dbReference type="GO" id="GO:0004455">
    <property type="term" value="F:ketol-acid reductoisomerase activity"/>
    <property type="evidence" value="ECO:0007669"/>
    <property type="project" value="UniProtKB-UniRule"/>
</dbReference>
<organism evidence="15 16">
    <name type="scientific">Methanohalarchaeum thermophilum</name>
    <dbReference type="NCBI Taxonomy" id="1903181"/>
    <lineage>
        <taxon>Archaea</taxon>
        <taxon>Methanobacteriati</taxon>
        <taxon>Methanobacteriota</taxon>
        <taxon>Methanonatronarchaeia</taxon>
        <taxon>Methanonatronarchaeales</taxon>
        <taxon>Methanonatronarchaeaceae</taxon>
        <taxon>Candidatus Methanohalarchaeum</taxon>
    </lineage>
</organism>
<comment type="catalytic activity">
    <reaction evidence="11">
        <text>(2R)-2,3-dihydroxy-3-methylbutanoate + NADP(+) = (2S)-2-acetolactate + NADPH + H(+)</text>
        <dbReference type="Rhea" id="RHEA:22068"/>
        <dbReference type="ChEBI" id="CHEBI:15378"/>
        <dbReference type="ChEBI" id="CHEBI:49072"/>
        <dbReference type="ChEBI" id="CHEBI:57783"/>
        <dbReference type="ChEBI" id="CHEBI:58349"/>
        <dbReference type="ChEBI" id="CHEBI:58476"/>
        <dbReference type="EC" id="1.1.1.86"/>
    </reaction>
</comment>
<feature type="binding site" evidence="11 12">
    <location>
        <position position="254"/>
    </location>
    <ligand>
        <name>substrate</name>
    </ligand>
</feature>
<feature type="active site" evidence="11">
    <location>
        <position position="110"/>
    </location>
</feature>
<accession>A0A1Q6DX82</accession>
<dbReference type="Proteomes" id="UP000185744">
    <property type="component" value="Unassembled WGS sequence"/>
</dbReference>
<comment type="pathway">
    <text evidence="2 11">Amino-acid biosynthesis; L-isoleucine biosynthesis; L-isoleucine from 2-oxobutanoate: step 2/4.</text>
</comment>
<comment type="cofactor">
    <cofactor evidence="11">
        <name>Mg(2+)</name>
        <dbReference type="ChEBI" id="CHEBI:18420"/>
    </cofactor>
    <text evidence="11">Binds 2 magnesium ions per subunit.</text>
</comment>
<evidence type="ECO:0000259" key="13">
    <source>
        <dbReference type="PROSITE" id="PS51850"/>
    </source>
</evidence>
<dbReference type="NCBIfam" id="NF004017">
    <property type="entry name" value="PRK05479.1"/>
    <property type="match status" value="1"/>
</dbReference>
<dbReference type="AlphaFoldDB" id="A0A1Q6DX82"/>
<dbReference type="PANTHER" id="PTHR21371">
    <property type="entry name" value="KETOL-ACID REDUCTOISOMERASE, MITOCHONDRIAL"/>
    <property type="match status" value="1"/>
</dbReference>
<feature type="domain" description="KARI C-terminal knotted" evidence="14">
    <location>
        <begin position="185"/>
        <end position="330"/>
    </location>
</feature>
<evidence type="ECO:0000256" key="1">
    <source>
        <dbReference type="ARBA" id="ARBA00004864"/>
    </source>
</evidence>
<gene>
    <name evidence="11" type="primary">ilvC</name>
    <name evidence="15" type="ORF">BTN85_1481</name>
</gene>
<dbReference type="EC" id="1.1.1.86" evidence="11"/>
<comment type="caution">
    <text evidence="11">Lacks conserved residue(s) required for the propagation of feature annotation.</text>
</comment>
<dbReference type="UniPathway" id="UPA00047">
    <property type="reaction ID" value="UER00056"/>
</dbReference>
<dbReference type="Pfam" id="PF07991">
    <property type="entry name" value="KARI_N"/>
    <property type="match status" value="1"/>
</dbReference>
<dbReference type="FunCoup" id="A0A1Q6DX82">
    <property type="interactions" value="134"/>
</dbReference>
<feature type="binding site" evidence="11">
    <location>
        <position position="55"/>
    </location>
    <ligand>
        <name>NADP(+)</name>
        <dbReference type="ChEBI" id="CHEBI:58349"/>
    </ligand>
</feature>
<evidence type="ECO:0000256" key="11">
    <source>
        <dbReference type="HAMAP-Rule" id="MF_00435"/>
    </source>
</evidence>
<protein>
    <recommendedName>
        <fullName evidence="11">Ketol-acid reductoisomerase (NADP(+))</fullName>
        <shortName evidence="11">KARI</shortName>
        <ecNumber evidence="11">1.1.1.86</ecNumber>
    </recommendedName>
    <alternativeName>
        <fullName evidence="11">Acetohydroxy-acid isomeroreductase</fullName>
        <shortName evidence="11">AHIR</shortName>
    </alternativeName>
    <alternativeName>
        <fullName evidence="11">Alpha-keto-beta-hydroxylacyl reductoisomerase</fullName>
    </alternativeName>
</protein>
<feature type="binding site" evidence="11">
    <location>
        <position position="136"/>
    </location>
    <ligand>
        <name>NADP(+)</name>
        <dbReference type="ChEBI" id="CHEBI:58349"/>
    </ligand>
</feature>
<keyword evidence="7 11" id="KW-0560">Oxidoreductase</keyword>
<comment type="catalytic activity">
    <reaction evidence="11">
        <text>(2R,3R)-2,3-dihydroxy-3-methylpentanoate + NADP(+) = (S)-2-ethyl-2-hydroxy-3-oxobutanoate + NADPH + H(+)</text>
        <dbReference type="Rhea" id="RHEA:13493"/>
        <dbReference type="ChEBI" id="CHEBI:15378"/>
        <dbReference type="ChEBI" id="CHEBI:49256"/>
        <dbReference type="ChEBI" id="CHEBI:49258"/>
        <dbReference type="ChEBI" id="CHEBI:57783"/>
        <dbReference type="ChEBI" id="CHEBI:58349"/>
        <dbReference type="EC" id="1.1.1.86"/>
    </reaction>
</comment>
<feature type="binding site" evidence="11 12">
    <location>
        <position position="193"/>
    </location>
    <ligand>
        <name>Mg(2+)</name>
        <dbReference type="ChEBI" id="CHEBI:18420"/>
        <label>2</label>
    </ligand>
</feature>
<dbReference type="STRING" id="1903181.BTN85_1481"/>
<evidence type="ECO:0000256" key="4">
    <source>
        <dbReference type="ARBA" id="ARBA00022605"/>
    </source>
</evidence>
<dbReference type="Pfam" id="PF01450">
    <property type="entry name" value="KARI_C"/>
    <property type="match status" value="1"/>
</dbReference>
<comment type="catalytic activity">
    <reaction evidence="10">
        <text>(2R)-2,3-dihydroxy-3-methylbutanoate + NADP(+) = (2S)-2-acetolactate + NADPH + H(+)</text>
        <dbReference type="Rhea" id="RHEA:22068"/>
        <dbReference type="ChEBI" id="CHEBI:15378"/>
        <dbReference type="ChEBI" id="CHEBI:49072"/>
        <dbReference type="ChEBI" id="CHEBI:57783"/>
        <dbReference type="ChEBI" id="CHEBI:58349"/>
        <dbReference type="ChEBI" id="CHEBI:58476"/>
        <dbReference type="EC" id="1.1.1.383"/>
    </reaction>
</comment>
<evidence type="ECO:0000256" key="8">
    <source>
        <dbReference type="ARBA" id="ARBA00023304"/>
    </source>
</evidence>
<keyword evidence="8 11" id="KW-0100">Branched-chain amino acid biosynthesis</keyword>
<comment type="caution">
    <text evidence="15">The sequence shown here is derived from an EMBL/GenBank/DDBJ whole genome shotgun (WGS) entry which is preliminary data.</text>
</comment>
<dbReference type="InterPro" id="IPR013023">
    <property type="entry name" value="KARI"/>
</dbReference>
<dbReference type="Gene3D" id="3.40.50.720">
    <property type="entry name" value="NAD(P)-binding Rossmann-like Domain"/>
    <property type="match status" value="1"/>
</dbReference>
<keyword evidence="6 11" id="KW-0460">Magnesium</keyword>
<dbReference type="FunFam" id="3.40.50.720:FF:000023">
    <property type="entry name" value="Ketol-acid reductoisomerase (NADP(+))"/>
    <property type="match status" value="1"/>
</dbReference>
<dbReference type="InterPro" id="IPR036291">
    <property type="entry name" value="NAD(P)-bd_dom_sf"/>
</dbReference>
<dbReference type="GO" id="GO:0009099">
    <property type="term" value="P:L-valine biosynthetic process"/>
    <property type="evidence" value="ECO:0007669"/>
    <property type="project" value="UniProtKB-UniRule"/>
</dbReference>
<keyword evidence="5 11" id="KW-0479">Metal-binding</keyword>
<dbReference type="Gene3D" id="6.10.240.10">
    <property type="match status" value="1"/>
</dbReference>
<comment type="catalytic activity">
    <reaction evidence="9">
        <text>(2R)-2,3-dihydroxy-3-methylbutanoate + NAD(+) = (2S)-2-acetolactate + NADH + H(+)</text>
        <dbReference type="Rhea" id="RHEA:30627"/>
        <dbReference type="ChEBI" id="CHEBI:15378"/>
        <dbReference type="ChEBI" id="CHEBI:49072"/>
        <dbReference type="ChEBI" id="CHEBI:57540"/>
        <dbReference type="ChEBI" id="CHEBI:57945"/>
        <dbReference type="ChEBI" id="CHEBI:58476"/>
        <dbReference type="EC" id="1.1.1.383"/>
    </reaction>
</comment>
<evidence type="ECO:0000256" key="9">
    <source>
        <dbReference type="ARBA" id="ARBA00050504"/>
    </source>
</evidence>
<evidence type="ECO:0000256" key="12">
    <source>
        <dbReference type="PROSITE-ProRule" id="PRU01198"/>
    </source>
</evidence>
<dbReference type="InterPro" id="IPR014359">
    <property type="entry name" value="KARI_prok"/>
</dbReference>
<proteinExistence type="inferred from homology"/>
<evidence type="ECO:0000256" key="3">
    <source>
        <dbReference type="ARBA" id="ARBA00010318"/>
    </source>
</evidence>
<feature type="binding site" evidence="11">
    <location>
        <position position="50"/>
    </location>
    <ligand>
        <name>NADP(+)</name>
        <dbReference type="ChEBI" id="CHEBI:58349"/>
    </ligand>
</feature>
<feature type="binding site" evidence="11">
    <location>
        <begin position="27"/>
        <end position="30"/>
    </location>
    <ligand>
        <name>NADP(+)</name>
        <dbReference type="ChEBI" id="CHEBI:58349"/>
    </ligand>
</feature>